<name>A0ABT2UA03_9BACL</name>
<keyword evidence="1" id="KW-0472">Membrane</keyword>
<proteinExistence type="predicted"/>
<dbReference type="InterPro" id="IPR029787">
    <property type="entry name" value="Nucleotide_cyclase"/>
</dbReference>
<dbReference type="PROSITE" id="PS50887">
    <property type="entry name" value="GGDEF"/>
    <property type="match status" value="1"/>
</dbReference>
<keyword evidence="3" id="KW-0808">Transferase</keyword>
<keyword evidence="3" id="KW-0548">Nucleotidyltransferase</keyword>
<evidence type="ECO:0000259" key="2">
    <source>
        <dbReference type="PROSITE" id="PS50887"/>
    </source>
</evidence>
<feature type="transmembrane region" description="Helical" evidence="1">
    <location>
        <begin position="6"/>
        <end position="25"/>
    </location>
</feature>
<dbReference type="SUPFAM" id="SSF55073">
    <property type="entry name" value="Nucleotide cyclase"/>
    <property type="match status" value="1"/>
</dbReference>
<dbReference type="EC" id="2.7.7.65" evidence="3"/>
<reference evidence="3 4" key="1">
    <citation type="submission" date="2022-09" db="EMBL/GenBank/DDBJ databases">
        <authorList>
            <person name="Han X.L."/>
            <person name="Wang Q."/>
            <person name="Lu T."/>
        </authorList>
    </citation>
    <scope>NUCLEOTIDE SEQUENCE [LARGE SCALE GENOMIC DNA]</scope>
    <source>
        <strain evidence="3 4">WQ 127069</strain>
    </source>
</reference>
<feature type="transmembrane region" description="Helical" evidence="1">
    <location>
        <begin position="64"/>
        <end position="80"/>
    </location>
</feature>
<dbReference type="Pfam" id="PF00990">
    <property type="entry name" value="GGDEF"/>
    <property type="match status" value="1"/>
</dbReference>
<gene>
    <name evidence="3" type="ORF">OB236_04955</name>
</gene>
<evidence type="ECO:0000256" key="1">
    <source>
        <dbReference type="SAM" id="Phobius"/>
    </source>
</evidence>
<dbReference type="InterPro" id="IPR043128">
    <property type="entry name" value="Rev_trsase/Diguanyl_cyclase"/>
</dbReference>
<dbReference type="Gene3D" id="3.30.70.270">
    <property type="match status" value="1"/>
</dbReference>
<accession>A0ABT2UA03</accession>
<keyword evidence="1" id="KW-1133">Transmembrane helix</keyword>
<feature type="transmembrane region" description="Helical" evidence="1">
    <location>
        <begin position="32"/>
        <end position="52"/>
    </location>
</feature>
<protein>
    <submittedName>
        <fullName evidence="3">Diguanylate cyclase</fullName>
        <ecNumber evidence="3">2.7.7.65</ecNumber>
    </submittedName>
</protein>
<keyword evidence="1" id="KW-0812">Transmembrane</keyword>
<dbReference type="EMBL" id="JAOQIO010000007">
    <property type="protein sequence ID" value="MCU6791477.1"/>
    <property type="molecule type" value="Genomic_DNA"/>
</dbReference>
<comment type="caution">
    <text evidence="3">The sequence shown here is derived from an EMBL/GenBank/DDBJ whole genome shotgun (WGS) entry which is preliminary data.</text>
</comment>
<dbReference type="Proteomes" id="UP001652445">
    <property type="component" value="Unassembled WGS sequence"/>
</dbReference>
<sequence>MTNQVYPTNTLWFIVAILLGVVGYFRRTDHTLMLTFFVIAVYGSSVVYQLYVRNHIATVGWNELIWLLCFPFFSLIGGINKRGGQSKNKGRSPLANNRKNSESYIDEPFVIEESLDFVNHDLFLKRFEEAIFLGVRNKRKLSLMIVEINQFHEFFKEYGYEQTQLFLNKVAELINDIMPEVEIKAYLEEGQFAMLLSGTERANSSIAELWLDDHFNSMLLTRPRGKGTVTAKLRHSKVDCPPHGMTCYEILEKAQQELKFSDV</sequence>
<organism evidence="3 4">
    <name type="scientific">Paenibacillus baimaensis</name>
    <dbReference type="NCBI Taxonomy" id="2982185"/>
    <lineage>
        <taxon>Bacteria</taxon>
        <taxon>Bacillati</taxon>
        <taxon>Bacillota</taxon>
        <taxon>Bacilli</taxon>
        <taxon>Bacillales</taxon>
        <taxon>Paenibacillaceae</taxon>
        <taxon>Paenibacillus</taxon>
    </lineage>
</organism>
<evidence type="ECO:0000313" key="3">
    <source>
        <dbReference type="EMBL" id="MCU6791477.1"/>
    </source>
</evidence>
<feature type="domain" description="GGDEF" evidence="2">
    <location>
        <begin position="139"/>
        <end position="263"/>
    </location>
</feature>
<dbReference type="InterPro" id="IPR000160">
    <property type="entry name" value="GGDEF_dom"/>
</dbReference>
<evidence type="ECO:0000313" key="4">
    <source>
        <dbReference type="Proteomes" id="UP001652445"/>
    </source>
</evidence>
<keyword evidence="4" id="KW-1185">Reference proteome</keyword>
<dbReference type="GO" id="GO:0052621">
    <property type="term" value="F:diguanylate cyclase activity"/>
    <property type="evidence" value="ECO:0007669"/>
    <property type="project" value="UniProtKB-EC"/>
</dbReference>